<gene>
    <name evidence="1" type="ORF">MAE02_12220</name>
</gene>
<accession>A0A512BNJ8</accession>
<comment type="caution">
    <text evidence="1">The sequence shown here is derived from an EMBL/GenBank/DDBJ whole genome shotgun (WGS) entry which is preliminary data.</text>
</comment>
<evidence type="ECO:0000313" key="1">
    <source>
        <dbReference type="EMBL" id="GEO13526.1"/>
    </source>
</evidence>
<dbReference type="AlphaFoldDB" id="A0A512BNJ8"/>
<dbReference type="EMBL" id="BJYU01000011">
    <property type="protein sequence ID" value="GEO13526.1"/>
    <property type="molecule type" value="Genomic_DNA"/>
</dbReference>
<reference evidence="1 2" key="1">
    <citation type="submission" date="2019-07" db="EMBL/GenBank/DDBJ databases">
        <title>Whole genome shotgun sequence of Microvirga aerophila NBRC 106136.</title>
        <authorList>
            <person name="Hosoyama A."/>
            <person name="Uohara A."/>
            <person name="Ohji S."/>
            <person name="Ichikawa N."/>
        </authorList>
    </citation>
    <scope>NUCLEOTIDE SEQUENCE [LARGE SCALE GENOMIC DNA]</scope>
    <source>
        <strain evidence="1 2">NBRC 106136</strain>
    </source>
</reference>
<evidence type="ECO:0000313" key="2">
    <source>
        <dbReference type="Proteomes" id="UP000321085"/>
    </source>
</evidence>
<proteinExistence type="predicted"/>
<keyword evidence="2" id="KW-1185">Reference proteome</keyword>
<dbReference type="Proteomes" id="UP000321085">
    <property type="component" value="Unassembled WGS sequence"/>
</dbReference>
<name>A0A512BNJ8_9HYPH</name>
<sequence>MRWILIVGLLLWAIFGSPKSDIASWIWGDEAAPWETVDAFYYPDRNDLTKDRRSSGLSSVDACRTWINGVSRSFNDVGVKRGDYECGVGHIRDFGSMKVYRVTVR</sequence>
<organism evidence="1 2">
    <name type="scientific">Microvirga aerophila</name>
    <dbReference type="NCBI Taxonomy" id="670291"/>
    <lineage>
        <taxon>Bacteria</taxon>
        <taxon>Pseudomonadati</taxon>
        <taxon>Pseudomonadota</taxon>
        <taxon>Alphaproteobacteria</taxon>
        <taxon>Hyphomicrobiales</taxon>
        <taxon>Methylobacteriaceae</taxon>
        <taxon>Microvirga</taxon>
    </lineage>
</organism>
<protein>
    <submittedName>
        <fullName evidence="1">Uncharacterized protein</fullName>
    </submittedName>
</protein>